<name>A0A0A8Y6C9_ARUDO</name>
<reference evidence="1" key="2">
    <citation type="journal article" date="2015" name="Data Brief">
        <title>Shoot transcriptome of the giant reed, Arundo donax.</title>
        <authorList>
            <person name="Barrero R.A."/>
            <person name="Guerrero F.D."/>
            <person name="Moolhuijzen P."/>
            <person name="Goolsby J.A."/>
            <person name="Tidwell J."/>
            <person name="Bellgard S.E."/>
            <person name="Bellgard M.I."/>
        </authorList>
    </citation>
    <scope>NUCLEOTIDE SEQUENCE</scope>
    <source>
        <tissue evidence="1">Shoot tissue taken approximately 20 cm above the soil surface</tissue>
    </source>
</reference>
<reference evidence="1" key="1">
    <citation type="submission" date="2014-09" db="EMBL/GenBank/DDBJ databases">
        <authorList>
            <person name="Magalhaes I.L.F."/>
            <person name="Oliveira U."/>
            <person name="Santos F.R."/>
            <person name="Vidigal T.H.D.A."/>
            <person name="Brescovit A.D."/>
            <person name="Santos A.J."/>
        </authorList>
    </citation>
    <scope>NUCLEOTIDE SEQUENCE</scope>
    <source>
        <tissue evidence="1">Shoot tissue taken approximately 20 cm above the soil surface</tissue>
    </source>
</reference>
<proteinExistence type="predicted"/>
<protein>
    <submittedName>
        <fullName evidence="1">Uncharacterized protein</fullName>
    </submittedName>
</protein>
<organism evidence="1">
    <name type="scientific">Arundo donax</name>
    <name type="common">Giant reed</name>
    <name type="synonym">Donax arundinaceus</name>
    <dbReference type="NCBI Taxonomy" id="35708"/>
    <lineage>
        <taxon>Eukaryota</taxon>
        <taxon>Viridiplantae</taxon>
        <taxon>Streptophyta</taxon>
        <taxon>Embryophyta</taxon>
        <taxon>Tracheophyta</taxon>
        <taxon>Spermatophyta</taxon>
        <taxon>Magnoliopsida</taxon>
        <taxon>Liliopsida</taxon>
        <taxon>Poales</taxon>
        <taxon>Poaceae</taxon>
        <taxon>PACMAD clade</taxon>
        <taxon>Arundinoideae</taxon>
        <taxon>Arundineae</taxon>
        <taxon>Arundo</taxon>
    </lineage>
</organism>
<dbReference type="EMBL" id="GBRH01277275">
    <property type="protein sequence ID" value="JAD20620.1"/>
    <property type="molecule type" value="Transcribed_RNA"/>
</dbReference>
<dbReference type="AlphaFoldDB" id="A0A0A8Y6C9"/>
<accession>A0A0A8Y6C9</accession>
<evidence type="ECO:0000313" key="1">
    <source>
        <dbReference type="EMBL" id="JAD20620.1"/>
    </source>
</evidence>
<sequence length="48" mass="5415">MVSTRYNLFKQRQLLHACNDTSALKEGKCLASYQKTVTADRIKAAGKR</sequence>